<sequence>MTLPKPVIPKKEWMTAPRESHEYLKGVESFIHFLILNRENLGGKVWYSCPCVNCHNRKGKKVLHDIFDHLICNGIDTTYMTWIHHGEPFIRPEGNAPTRMHSTSNNEDTHPRMIDMVNDRFRHLHNEDNVEADVGVNMLESNGKDNTQTNNDLEADVRANTVKSNDEDNCQAHNDLIEIVKHKKLIKDAIQPLYPSCQEEDTRLAVAVKLLGMKNRHNLSNAFITEL</sequence>
<evidence type="ECO:0000259" key="1">
    <source>
        <dbReference type="Pfam" id="PF13963"/>
    </source>
</evidence>
<evidence type="ECO:0000313" key="2">
    <source>
        <dbReference type="EMBL" id="KAF6175820.1"/>
    </source>
</evidence>
<feature type="domain" description="Transposase-associated" evidence="1">
    <location>
        <begin position="11"/>
        <end position="87"/>
    </location>
</feature>
<comment type="caution">
    <text evidence="2">The sequence shown here is derived from an EMBL/GenBank/DDBJ whole genome shotgun (WGS) entry which is preliminary data.</text>
</comment>
<dbReference type="Pfam" id="PF13963">
    <property type="entry name" value="Transpos_assoc"/>
    <property type="match status" value="1"/>
</dbReference>
<proteinExistence type="predicted"/>
<dbReference type="Proteomes" id="UP000541444">
    <property type="component" value="Unassembled WGS sequence"/>
</dbReference>
<keyword evidence="3" id="KW-1185">Reference proteome</keyword>
<name>A0A7J7P903_9MAGN</name>
<reference evidence="2 3" key="1">
    <citation type="journal article" date="2020" name="IScience">
        <title>Genome Sequencing of the Endangered Kingdonia uniflora (Circaeasteraceae, Ranunculales) Reveals Potential Mechanisms of Evolutionary Specialization.</title>
        <authorList>
            <person name="Sun Y."/>
            <person name="Deng T."/>
            <person name="Zhang A."/>
            <person name="Moore M.J."/>
            <person name="Landis J.B."/>
            <person name="Lin N."/>
            <person name="Zhang H."/>
            <person name="Zhang X."/>
            <person name="Huang J."/>
            <person name="Zhang X."/>
            <person name="Sun H."/>
            <person name="Wang H."/>
        </authorList>
    </citation>
    <scope>NUCLEOTIDE SEQUENCE [LARGE SCALE GENOMIC DNA]</scope>
    <source>
        <strain evidence="2">TB1705</strain>
        <tissue evidence="2">Leaf</tissue>
    </source>
</reference>
<dbReference type="InterPro" id="IPR029480">
    <property type="entry name" value="Transpos_assoc"/>
</dbReference>
<dbReference type="EMBL" id="JACGCM010000140">
    <property type="protein sequence ID" value="KAF6175820.1"/>
    <property type="molecule type" value="Genomic_DNA"/>
</dbReference>
<dbReference type="OrthoDB" id="1932595at2759"/>
<accession>A0A7J7P903</accession>
<dbReference type="AlphaFoldDB" id="A0A7J7P903"/>
<organism evidence="2 3">
    <name type="scientific">Kingdonia uniflora</name>
    <dbReference type="NCBI Taxonomy" id="39325"/>
    <lineage>
        <taxon>Eukaryota</taxon>
        <taxon>Viridiplantae</taxon>
        <taxon>Streptophyta</taxon>
        <taxon>Embryophyta</taxon>
        <taxon>Tracheophyta</taxon>
        <taxon>Spermatophyta</taxon>
        <taxon>Magnoliopsida</taxon>
        <taxon>Ranunculales</taxon>
        <taxon>Circaeasteraceae</taxon>
        <taxon>Kingdonia</taxon>
    </lineage>
</organism>
<evidence type="ECO:0000313" key="3">
    <source>
        <dbReference type="Proteomes" id="UP000541444"/>
    </source>
</evidence>
<protein>
    <recommendedName>
        <fullName evidence="1">Transposase-associated domain-containing protein</fullName>
    </recommendedName>
</protein>
<gene>
    <name evidence="2" type="ORF">GIB67_003308</name>
</gene>